<evidence type="ECO:0000259" key="1">
    <source>
        <dbReference type="Pfam" id="PF07883"/>
    </source>
</evidence>
<comment type="caution">
    <text evidence="2">The sequence shown here is derived from an EMBL/GenBank/DDBJ whole genome shotgun (WGS) entry which is preliminary data.</text>
</comment>
<dbReference type="SUPFAM" id="SSF51182">
    <property type="entry name" value="RmlC-like cupins"/>
    <property type="match status" value="1"/>
</dbReference>
<dbReference type="InterPro" id="IPR014710">
    <property type="entry name" value="RmlC-like_jellyroll"/>
</dbReference>
<dbReference type="AlphaFoldDB" id="A0A840UN61"/>
<dbReference type="Proteomes" id="UP000539642">
    <property type="component" value="Unassembled WGS sequence"/>
</dbReference>
<keyword evidence="3" id="KW-1185">Reference proteome</keyword>
<dbReference type="Gene3D" id="2.60.120.10">
    <property type="entry name" value="Jelly Rolls"/>
    <property type="match status" value="1"/>
</dbReference>
<organism evidence="2 3">
    <name type="scientific">Desulfoprunum benzoelyticum</name>
    <dbReference type="NCBI Taxonomy" id="1506996"/>
    <lineage>
        <taxon>Bacteria</taxon>
        <taxon>Pseudomonadati</taxon>
        <taxon>Thermodesulfobacteriota</taxon>
        <taxon>Desulfobulbia</taxon>
        <taxon>Desulfobulbales</taxon>
        <taxon>Desulfobulbaceae</taxon>
        <taxon>Desulfoprunum</taxon>
    </lineage>
</organism>
<name>A0A840UN61_9BACT</name>
<evidence type="ECO:0000313" key="2">
    <source>
        <dbReference type="EMBL" id="MBB5347212.1"/>
    </source>
</evidence>
<sequence>MTSIFPDSITALPLADIPLDGATAFLSQAVSHQILFMEFADDVDLPEHAHSAQTGFVLQGRIDLVIDGQEFTFCKGDRYHIPAGVRHSGRVHAGYADITFYDEPSRYAVGKGPGPEAPRPARY</sequence>
<proteinExistence type="predicted"/>
<evidence type="ECO:0000313" key="3">
    <source>
        <dbReference type="Proteomes" id="UP000539642"/>
    </source>
</evidence>
<dbReference type="InterPro" id="IPR013096">
    <property type="entry name" value="Cupin_2"/>
</dbReference>
<dbReference type="EMBL" id="JACHEO010000003">
    <property type="protein sequence ID" value="MBB5347212.1"/>
    <property type="molecule type" value="Genomic_DNA"/>
</dbReference>
<protein>
    <submittedName>
        <fullName evidence="2">Glyoxylate utilization-related uncharacterized protein</fullName>
    </submittedName>
</protein>
<gene>
    <name evidence="2" type="ORF">HNQ81_000925</name>
</gene>
<accession>A0A840UN61</accession>
<dbReference type="RefSeq" id="WP_183348769.1">
    <property type="nucleotide sequence ID" value="NZ_JACHEO010000003.1"/>
</dbReference>
<dbReference type="Pfam" id="PF07883">
    <property type="entry name" value="Cupin_2"/>
    <property type="match status" value="1"/>
</dbReference>
<feature type="domain" description="Cupin type-2" evidence="1">
    <location>
        <begin position="45"/>
        <end position="90"/>
    </location>
</feature>
<dbReference type="InterPro" id="IPR011051">
    <property type="entry name" value="RmlC_Cupin_sf"/>
</dbReference>
<reference evidence="2 3" key="1">
    <citation type="submission" date="2020-08" db="EMBL/GenBank/DDBJ databases">
        <title>Genomic Encyclopedia of Type Strains, Phase IV (KMG-IV): sequencing the most valuable type-strain genomes for metagenomic binning, comparative biology and taxonomic classification.</title>
        <authorList>
            <person name="Goeker M."/>
        </authorList>
    </citation>
    <scope>NUCLEOTIDE SEQUENCE [LARGE SCALE GENOMIC DNA]</scope>
    <source>
        <strain evidence="2 3">DSM 28570</strain>
    </source>
</reference>